<organism evidence="1 2">
    <name type="scientific">Trichoderma aggressivum f. europaeum</name>
    <dbReference type="NCBI Taxonomy" id="173218"/>
    <lineage>
        <taxon>Eukaryota</taxon>
        <taxon>Fungi</taxon>
        <taxon>Dikarya</taxon>
        <taxon>Ascomycota</taxon>
        <taxon>Pezizomycotina</taxon>
        <taxon>Sordariomycetes</taxon>
        <taxon>Hypocreomycetidae</taxon>
        <taxon>Hypocreales</taxon>
        <taxon>Hypocreaceae</taxon>
        <taxon>Trichoderma</taxon>
    </lineage>
</organism>
<gene>
    <name evidence="1" type="ORF">Triagg1_8228</name>
</gene>
<dbReference type="InterPro" id="IPR024079">
    <property type="entry name" value="MetalloPept_cat_dom_sf"/>
</dbReference>
<reference evidence="1" key="1">
    <citation type="submission" date="2023-11" db="EMBL/GenBank/DDBJ databases">
        <title>The genome sequences of three competitors of mushroom-forming fungi.</title>
        <authorList>
            <person name="Beijen E."/>
            <person name="Ohm R.A."/>
        </authorList>
    </citation>
    <scope>NUCLEOTIDE SEQUENCE</scope>
    <source>
        <strain evidence="1">CBS 100526</strain>
    </source>
</reference>
<accession>A0AAE1M242</accession>
<evidence type="ECO:0000313" key="2">
    <source>
        <dbReference type="Proteomes" id="UP001273209"/>
    </source>
</evidence>
<proteinExistence type="predicted"/>
<comment type="caution">
    <text evidence="1">The sequence shown here is derived from an EMBL/GenBank/DDBJ whole genome shotgun (WGS) entry which is preliminary data.</text>
</comment>
<keyword evidence="2" id="KW-1185">Reference proteome</keyword>
<name>A0AAE1M242_9HYPO</name>
<evidence type="ECO:0008006" key="3">
    <source>
        <dbReference type="Google" id="ProtNLM"/>
    </source>
</evidence>
<protein>
    <recommendedName>
        <fullName evidence="3">Peptidase metallopeptidase domain-containing protein</fullName>
    </recommendedName>
</protein>
<dbReference type="GO" id="GO:0008237">
    <property type="term" value="F:metallopeptidase activity"/>
    <property type="evidence" value="ECO:0007669"/>
    <property type="project" value="InterPro"/>
</dbReference>
<evidence type="ECO:0000313" key="1">
    <source>
        <dbReference type="EMBL" id="KAK4066160.1"/>
    </source>
</evidence>
<sequence length="322" mass="36057">MGYMSAECEMSIPSSVANDAASITETTILSPNPGHSNMREHNYKRIEPPFCTSGLSISSLPVHDRPKTDSDGNQAGDILLAAKVINNITAGCRGQEVCLVPTAATKYRCVTQTHGCAEVRIGWDGEIPRWRRGSELSYVVCVESFPAPLSSLVEDSMKAAIGMWNNVGVSFKQVARNDPATFAVIYENRHRQAYACSFFPNEPSRELLVYPSSLREPDYLANILAHEVGHILGLRHEFAHKREKGCPSVLFGSENPDSIMNYFDHPEQPQVREQDLEELERFYAYDKVKYGKLSILDVNPKVWFFGKIMMMSRDTDSLSELL</sequence>
<dbReference type="AlphaFoldDB" id="A0AAE1M242"/>
<dbReference type="Gene3D" id="3.40.390.10">
    <property type="entry name" value="Collagenase (Catalytic Domain)"/>
    <property type="match status" value="1"/>
</dbReference>
<dbReference type="Proteomes" id="UP001273209">
    <property type="component" value="Unassembled WGS sequence"/>
</dbReference>
<dbReference type="SUPFAM" id="SSF55486">
    <property type="entry name" value="Metalloproteases ('zincins'), catalytic domain"/>
    <property type="match status" value="1"/>
</dbReference>
<dbReference type="GeneID" id="87922956"/>
<dbReference type="EMBL" id="JAWRVG010000039">
    <property type="protein sequence ID" value="KAK4066160.1"/>
    <property type="molecule type" value="Genomic_DNA"/>
</dbReference>
<dbReference type="RefSeq" id="XP_062752857.1">
    <property type="nucleotide sequence ID" value="XM_062903052.1"/>
</dbReference>